<protein>
    <submittedName>
        <fullName evidence="3">Protein-tyrosine sulfotransferase</fullName>
    </submittedName>
</protein>
<reference evidence="2" key="2">
    <citation type="submission" date="2024-04" db="EMBL/GenBank/DDBJ databases">
        <authorList>
            <person name="Chen Y."/>
            <person name="Shah S."/>
            <person name="Dougan E. K."/>
            <person name="Thang M."/>
            <person name="Chan C."/>
        </authorList>
    </citation>
    <scope>NUCLEOTIDE SEQUENCE [LARGE SCALE GENOMIC DNA]</scope>
</reference>
<name>A0A9P1C2Q7_9DINO</name>
<gene>
    <name evidence="1" type="ORF">C1SCF055_LOCUS11519</name>
</gene>
<dbReference type="AlphaFoldDB" id="A0A9P1C2Q7"/>
<evidence type="ECO:0000313" key="1">
    <source>
        <dbReference type="EMBL" id="CAI3983956.1"/>
    </source>
</evidence>
<evidence type="ECO:0000313" key="3">
    <source>
        <dbReference type="EMBL" id="CAL4771268.1"/>
    </source>
</evidence>
<evidence type="ECO:0000313" key="2">
    <source>
        <dbReference type="EMBL" id="CAL1137331.1"/>
    </source>
</evidence>
<proteinExistence type="predicted"/>
<dbReference type="EMBL" id="CAMXCT030000848">
    <property type="protein sequence ID" value="CAL4771268.1"/>
    <property type="molecule type" value="Genomic_DNA"/>
</dbReference>
<sequence length="710" mass="80675">MKSSAQWLCYLSIRSLHLRTDIYDLSQPDSADGHRYLEEFSEELIRSKFSRSVAEHRDQGVRCKEMVLDFAGQNVSMANQWLHEFVFWAASLATSETRLQLLPAEWFRGSQGSKVLEVIDASVGVPWGAKESDGFGTHFADGYLQAVESVDRKALFESTMAGQNRLLLRFDPRLNSKRIAATRSQRIWAIVQDLAKNGEFSYVTERRQIFVLVRSSVGEEVAEALCVLLECQCSILRLVDLPQDQGLIEEMLIARYQTIIDVNQAVLILPFDLYDFKSQLQYQGTLLDHPHWEAFALMLAHFIARSAQSLVIHFFLHAQYLDVGDDVALISCEGPADQALAQRCLDPVMIHAIQYTSENFLEAGHASRRYYGLLWHHNSVYQSWEVEDFASKDFWGCLTCLAAKKGSSLQIQPMVAYMHVHERPAIDSVNLWHHLLEKRMPPSLIGVNLLVSMPGSGQSYVRFMLELMTGRPTLGVETYYSTKGRSLGDCFPEMGVNRSAEPILWVAHSFFEAKKLVQVPLLKSLVLILRNYASLWLRLKFSPLDTLDDELRHFVEEYLAVLPEQGDEVIIYHEDLRAAEGTLPQDLLTLWDISNLQHDDASRAARIGDLRKIAQSCNESDETCESAACRNIKVVYGKSTHPQRSAPKHIPLENLPEILRLEELLCERRPQAVNSFLLRDAWGSGRLRYCTAEGTAVFADDAMEKKLQME</sequence>
<accession>A0A9P1C2Q7</accession>
<evidence type="ECO:0000313" key="4">
    <source>
        <dbReference type="Proteomes" id="UP001152797"/>
    </source>
</evidence>
<dbReference type="EMBL" id="CAMXCT020000848">
    <property type="protein sequence ID" value="CAL1137331.1"/>
    <property type="molecule type" value="Genomic_DNA"/>
</dbReference>
<keyword evidence="4" id="KW-1185">Reference proteome</keyword>
<comment type="caution">
    <text evidence="1">The sequence shown here is derived from an EMBL/GenBank/DDBJ whole genome shotgun (WGS) entry which is preliminary data.</text>
</comment>
<dbReference type="EMBL" id="CAMXCT010000848">
    <property type="protein sequence ID" value="CAI3983956.1"/>
    <property type="molecule type" value="Genomic_DNA"/>
</dbReference>
<dbReference type="Proteomes" id="UP001152797">
    <property type="component" value="Unassembled WGS sequence"/>
</dbReference>
<dbReference type="OrthoDB" id="5985073at2759"/>
<organism evidence="1">
    <name type="scientific">Cladocopium goreaui</name>
    <dbReference type="NCBI Taxonomy" id="2562237"/>
    <lineage>
        <taxon>Eukaryota</taxon>
        <taxon>Sar</taxon>
        <taxon>Alveolata</taxon>
        <taxon>Dinophyceae</taxon>
        <taxon>Suessiales</taxon>
        <taxon>Symbiodiniaceae</taxon>
        <taxon>Cladocopium</taxon>
    </lineage>
</organism>
<reference evidence="1" key="1">
    <citation type="submission" date="2022-10" db="EMBL/GenBank/DDBJ databases">
        <authorList>
            <person name="Chen Y."/>
            <person name="Dougan E. K."/>
            <person name="Chan C."/>
            <person name="Rhodes N."/>
            <person name="Thang M."/>
        </authorList>
    </citation>
    <scope>NUCLEOTIDE SEQUENCE</scope>
</reference>